<feature type="region of interest" description="Disordered" evidence="1">
    <location>
        <begin position="389"/>
        <end position="411"/>
    </location>
</feature>
<feature type="region of interest" description="Disordered" evidence="1">
    <location>
        <begin position="955"/>
        <end position="979"/>
    </location>
</feature>
<name>A0A0B2W6Z2_TOXCA</name>
<evidence type="ECO:0000313" key="4">
    <source>
        <dbReference type="Proteomes" id="UP000031036"/>
    </source>
</evidence>
<dbReference type="GO" id="GO:0000775">
    <property type="term" value="C:chromosome, centromeric region"/>
    <property type="evidence" value="ECO:0007669"/>
    <property type="project" value="TreeGrafter"/>
</dbReference>
<dbReference type="STRING" id="6265.A0A0B2W6Z2"/>
<evidence type="ECO:0000313" key="3">
    <source>
        <dbReference type="EMBL" id="KHN89045.1"/>
    </source>
</evidence>
<dbReference type="PANTHER" id="PTHR16124:SF3">
    <property type="entry name" value="MIS18-BINDING PROTEIN 1"/>
    <property type="match status" value="1"/>
</dbReference>
<dbReference type="OMA" id="LWIFKFI"/>
<dbReference type="AlphaFoldDB" id="A0A0B2W6Z2"/>
<feature type="compositionally biased region" description="Basic and acidic residues" evidence="1">
    <location>
        <begin position="665"/>
        <end position="676"/>
    </location>
</feature>
<feature type="region of interest" description="Disordered" evidence="1">
    <location>
        <begin position="564"/>
        <end position="610"/>
    </location>
</feature>
<feature type="domain" description="SANTA" evidence="2">
    <location>
        <begin position="15"/>
        <end position="105"/>
    </location>
</feature>
<feature type="compositionally biased region" description="Basic residues" evidence="1">
    <location>
        <begin position="583"/>
        <end position="595"/>
    </location>
</feature>
<protein>
    <submittedName>
        <fullName evidence="3">Mis18-binding protein 1</fullName>
    </submittedName>
</protein>
<feature type="compositionally biased region" description="Polar residues" evidence="1">
    <location>
        <begin position="596"/>
        <end position="610"/>
    </location>
</feature>
<dbReference type="OrthoDB" id="2195551at2759"/>
<organism evidence="3 4">
    <name type="scientific">Toxocara canis</name>
    <name type="common">Canine roundworm</name>
    <dbReference type="NCBI Taxonomy" id="6265"/>
    <lineage>
        <taxon>Eukaryota</taxon>
        <taxon>Metazoa</taxon>
        <taxon>Ecdysozoa</taxon>
        <taxon>Nematoda</taxon>
        <taxon>Chromadorea</taxon>
        <taxon>Rhabditida</taxon>
        <taxon>Spirurina</taxon>
        <taxon>Ascaridomorpha</taxon>
        <taxon>Ascaridoidea</taxon>
        <taxon>Toxocaridae</taxon>
        <taxon>Toxocara</taxon>
    </lineage>
</organism>
<feature type="compositionally biased region" description="Acidic residues" evidence="1">
    <location>
        <begin position="402"/>
        <end position="411"/>
    </location>
</feature>
<gene>
    <name evidence="3" type="primary">MIS18BP1</name>
    <name evidence="3" type="ORF">Tcan_15204</name>
</gene>
<feature type="region of interest" description="Disordered" evidence="1">
    <location>
        <begin position="436"/>
        <end position="480"/>
    </location>
</feature>
<feature type="domain" description="SANTA" evidence="2">
    <location>
        <begin position="267"/>
        <end position="360"/>
    </location>
</feature>
<feature type="compositionally biased region" description="Basic residues" evidence="1">
    <location>
        <begin position="639"/>
        <end position="664"/>
    </location>
</feature>
<proteinExistence type="predicted"/>
<reference evidence="3 4" key="1">
    <citation type="submission" date="2014-11" db="EMBL/GenBank/DDBJ databases">
        <title>Genetic blueprint of the zoonotic pathogen Toxocara canis.</title>
        <authorList>
            <person name="Zhu X.-Q."/>
            <person name="Korhonen P.K."/>
            <person name="Cai H."/>
            <person name="Young N.D."/>
            <person name="Nejsum P."/>
            <person name="von Samson-Himmelstjerna G."/>
            <person name="Boag P.R."/>
            <person name="Tan P."/>
            <person name="Li Q."/>
            <person name="Min J."/>
            <person name="Yang Y."/>
            <person name="Wang X."/>
            <person name="Fang X."/>
            <person name="Hall R.S."/>
            <person name="Hofmann A."/>
            <person name="Sternberg P.W."/>
            <person name="Jex A.R."/>
            <person name="Gasser R.B."/>
        </authorList>
    </citation>
    <scope>NUCLEOTIDE SEQUENCE [LARGE SCALE GENOMIC DNA]</scope>
    <source>
        <strain evidence="3">PN_DK_2014</strain>
    </source>
</reference>
<feature type="compositionally biased region" description="Acidic residues" evidence="1">
    <location>
        <begin position="960"/>
        <end position="979"/>
    </location>
</feature>
<feature type="region of interest" description="Disordered" evidence="1">
    <location>
        <begin position="625"/>
        <end position="686"/>
    </location>
</feature>
<dbReference type="InterPro" id="IPR039110">
    <property type="entry name" value="KNL2-like"/>
</dbReference>
<comment type="caution">
    <text evidence="3">The sequence shown here is derived from an EMBL/GenBank/DDBJ whole genome shotgun (WGS) entry which is preliminary data.</text>
</comment>
<dbReference type="Gene3D" id="1.10.10.60">
    <property type="entry name" value="Homeodomain-like"/>
    <property type="match status" value="1"/>
</dbReference>
<feature type="compositionally biased region" description="Polar residues" evidence="1">
    <location>
        <begin position="209"/>
        <end position="222"/>
    </location>
</feature>
<feature type="compositionally biased region" description="Acidic residues" evidence="1">
    <location>
        <begin position="178"/>
        <end position="191"/>
    </location>
</feature>
<keyword evidence="4" id="KW-1185">Reference proteome</keyword>
<accession>A0A0B2W6Z2</accession>
<dbReference type="Proteomes" id="UP000031036">
    <property type="component" value="Unassembled WGS sequence"/>
</dbReference>
<evidence type="ECO:0000259" key="2">
    <source>
        <dbReference type="Pfam" id="PF09133"/>
    </source>
</evidence>
<dbReference type="PANTHER" id="PTHR16124">
    <property type="entry name" value="MIS18-BINDING PROTEIN 1"/>
    <property type="match status" value="1"/>
</dbReference>
<dbReference type="InterPro" id="IPR015216">
    <property type="entry name" value="SANTA"/>
</dbReference>
<dbReference type="Pfam" id="PF09133">
    <property type="entry name" value="SANTA"/>
    <property type="match status" value="2"/>
</dbReference>
<feature type="region of interest" description="Disordered" evidence="1">
    <location>
        <begin position="169"/>
        <end position="246"/>
    </location>
</feature>
<dbReference type="EMBL" id="JPKZ01000086">
    <property type="protein sequence ID" value="KHN89045.1"/>
    <property type="molecule type" value="Genomic_DNA"/>
</dbReference>
<evidence type="ECO:0000256" key="1">
    <source>
        <dbReference type="SAM" id="MobiDB-lite"/>
    </source>
</evidence>
<sequence>MDSELTNVSNKSQVIELRLWIFKLVWNELAVSVEGYRAKDGGERELYNWRSSPVVQRLNSRTLITKSGSKYFLRGPIDEGSLIVLGYPRVLVHQFKEGFPPDWRELLLEFHSSFTKNGFLSTTRWFLTNIVRASKDASRDVSVRSSVTCSAAFAELPADRMSRRHPLTLVQHQKNSSADEETIVDEQEPEVDISCGLSHQSKTTRNEGVKNSWSRQQSQSNLEAGGSKEKESLLNSAHPESDGMDDGTAVFKIPHLPAASKRSLPVVKLYNWTVLFSVHDRGDSTMFPDFGLVLEGHNDKEHCNWKTSCIVAVKDSRHLQTTSTVYELVGPINTIIAEQQGYSKEFIASFLDGFPRNWHAVISTFFNTYVKPNLALEWLTNSQPKAVTEGAAGARWERDEQYESPESDDDYMSTDINSEDHSSASALHFPLGKRIQNAPTASKKGKKSRVAGGDCRNRNKHVAAEVTGRRSAGQSSKNRHIPKKSAVGVTLKRNRQRPVKREDVVRLSRSGRVLKRPLASWAGEHIVYDVYGNAVKAVGVTTESSMTTGGGIETSAVVSHLGLSPLHGPRQKERESLGCRGYPKPKRRSSNKRHSIASSNSSLVCESPTSFVGQQRKQAWHVIKSSPEEDHGTAATNQKAKKAKHLKKTKRPRNRGVLKKKTAKKVAERRSEKENQTAEANNEEVENMELNAPRDDDEGSVSVTEFVADETRSSEGAVVEGRTQLEKHQSCSRWRKDEIERLKLAMRALAPREEMDWEKVAKSLDGREASECLAEAQKRWGWRPQKRLTQLQEESQLEKLAYAAGKAKVGTVSYQVKAQRFTRKYMVAGGESDFFEETMALSTSNMVKGLPSVASFDPDDSLLDVLRTPVPSNVKRINQRQFIPDLVASTDSSHDESRSPAVRIVDSAERDRREFYVYKLLKNKSCNTSRFNASCMDVSKGRTFRKYQLNIPASAHSFDGEQEEQDAGDDEYFSSDDDN</sequence>